<organism evidence="3 4">
    <name type="scientific">Alishewanella longhuensis</name>
    <dbReference type="NCBI Taxonomy" id="1091037"/>
    <lineage>
        <taxon>Bacteria</taxon>
        <taxon>Pseudomonadati</taxon>
        <taxon>Pseudomonadota</taxon>
        <taxon>Gammaproteobacteria</taxon>
        <taxon>Alteromonadales</taxon>
        <taxon>Alteromonadaceae</taxon>
        <taxon>Alishewanella</taxon>
    </lineage>
</organism>
<feature type="compositionally biased region" description="Polar residues" evidence="1">
    <location>
        <begin position="76"/>
        <end position="87"/>
    </location>
</feature>
<name>A0ABQ3LA79_9ALTE</name>
<proteinExistence type="predicted"/>
<feature type="region of interest" description="Disordered" evidence="1">
    <location>
        <begin position="75"/>
        <end position="101"/>
    </location>
</feature>
<accession>A0ABQ3LA79</accession>
<evidence type="ECO:0008006" key="5">
    <source>
        <dbReference type="Google" id="ProtNLM"/>
    </source>
</evidence>
<keyword evidence="2" id="KW-0812">Transmembrane</keyword>
<reference evidence="4" key="1">
    <citation type="journal article" date="2019" name="Int. J. Syst. Evol. Microbiol.">
        <title>The Global Catalogue of Microorganisms (GCM) 10K type strain sequencing project: providing services to taxonomists for standard genome sequencing and annotation.</title>
        <authorList>
            <consortium name="The Broad Institute Genomics Platform"/>
            <consortium name="The Broad Institute Genome Sequencing Center for Infectious Disease"/>
            <person name="Wu L."/>
            <person name="Ma J."/>
        </authorList>
    </citation>
    <scope>NUCLEOTIDE SEQUENCE [LARGE SCALE GENOMIC DNA]</scope>
    <source>
        <strain evidence="4">CGMCC 1.7003</strain>
    </source>
</reference>
<evidence type="ECO:0000313" key="3">
    <source>
        <dbReference type="EMBL" id="GHG75905.1"/>
    </source>
</evidence>
<keyword evidence="2" id="KW-0472">Membrane</keyword>
<protein>
    <recommendedName>
        <fullName evidence="5">Energy transducer TonB</fullName>
    </recommendedName>
</protein>
<feature type="transmembrane region" description="Helical" evidence="2">
    <location>
        <begin position="9"/>
        <end position="28"/>
    </location>
</feature>
<sequence length="240" mass="26054">MQQNWHRGYLWPVSLALLIHLVFFALLLRPLPVSPPAIVEPVSSYLYTPPKPVVPAEPLLTEVVAAVLPAEPDETNVATQAAPNTRSPIEEEAFSTATGSTEQYEVLSDTLTTEQTSVDADARLVSEHAATSSTAASLAERALSGIAQQYSAPVADYAGWSQQQKQPRLTVAKEHQQLSSEAENAARGVGMQMVKLGDRCLIVDPALSGFEQLMDAKGIPCKESDDAVLFRQVMSKWLDR</sequence>
<keyword evidence="2" id="KW-1133">Transmembrane helix</keyword>
<gene>
    <name evidence="3" type="ORF">GCM10010919_30570</name>
</gene>
<dbReference type="EMBL" id="BNAO01000009">
    <property type="protein sequence ID" value="GHG75905.1"/>
    <property type="molecule type" value="Genomic_DNA"/>
</dbReference>
<comment type="caution">
    <text evidence="3">The sequence shown here is derived from an EMBL/GenBank/DDBJ whole genome shotgun (WGS) entry which is preliminary data.</text>
</comment>
<evidence type="ECO:0000313" key="4">
    <source>
        <dbReference type="Proteomes" id="UP000659697"/>
    </source>
</evidence>
<dbReference type="RefSeq" id="WP_189433909.1">
    <property type="nucleotide sequence ID" value="NZ_BNAO01000009.1"/>
</dbReference>
<dbReference type="Proteomes" id="UP000659697">
    <property type="component" value="Unassembled WGS sequence"/>
</dbReference>
<evidence type="ECO:0000256" key="2">
    <source>
        <dbReference type="SAM" id="Phobius"/>
    </source>
</evidence>
<keyword evidence="4" id="KW-1185">Reference proteome</keyword>
<evidence type="ECO:0000256" key="1">
    <source>
        <dbReference type="SAM" id="MobiDB-lite"/>
    </source>
</evidence>